<evidence type="ECO:0000313" key="3">
    <source>
        <dbReference type="RefSeq" id="XP_030754383.1"/>
    </source>
</evidence>
<evidence type="ECO:0000256" key="1">
    <source>
        <dbReference type="SAM" id="MobiDB-lite"/>
    </source>
</evidence>
<dbReference type="KEGG" id="soy:115881143"/>
<evidence type="ECO:0000313" key="2">
    <source>
        <dbReference type="Proteomes" id="UP000504635"/>
    </source>
</evidence>
<dbReference type="AlphaFoldDB" id="A0A6J2XS99"/>
<feature type="compositionally biased region" description="Low complexity" evidence="1">
    <location>
        <begin position="15"/>
        <end position="25"/>
    </location>
</feature>
<dbReference type="InParanoid" id="A0A6J2XS99"/>
<feature type="compositionally biased region" description="Polar residues" evidence="1">
    <location>
        <begin position="34"/>
        <end position="56"/>
    </location>
</feature>
<dbReference type="GeneID" id="115881143"/>
<name>A0A6J2XS99_SITOR</name>
<dbReference type="OrthoDB" id="6784215at2759"/>
<keyword evidence="2" id="KW-1185">Reference proteome</keyword>
<dbReference type="RefSeq" id="XP_030754383.1">
    <property type="nucleotide sequence ID" value="XM_030898523.1"/>
</dbReference>
<organism evidence="2 3">
    <name type="scientific">Sitophilus oryzae</name>
    <name type="common">Rice weevil</name>
    <name type="synonym">Curculio oryzae</name>
    <dbReference type="NCBI Taxonomy" id="7048"/>
    <lineage>
        <taxon>Eukaryota</taxon>
        <taxon>Metazoa</taxon>
        <taxon>Ecdysozoa</taxon>
        <taxon>Arthropoda</taxon>
        <taxon>Hexapoda</taxon>
        <taxon>Insecta</taxon>
        <taxon>Pterygota</taxon>
        <taxon>Neoptera</taxon>
        <taxon>Endopterygota</taxon>
        <taxon>Coleoptera</taxon>
        <taxon>Polyphaga</taxon>
        <taxon>Cucujiformia</taxon>
        <taxon>Curculionidae</taxon>
        <taxon>Dryophthorinae</taxon>
        <taxon>Sitophilus</taxon>
    </lineage>
</organism>
<proteinExistence type="predicted"/>
<feature type="compositionally biased region" description="Polar residues" evidence="1">
    <location>
        <begin position="217"/>
        <end position="230"/>
    </location>
</feature>
<accession>A0A6J2XS99</accession>
<sequence length="339" mass="38876">MVGSINTKPNFKMQSESSNASDLSSNGTVLDLNRPQSQSATHATGNTLPQSQTATLDNDGIGRNVPRPRRGTSPLAPQGGRRIKWTNEMNEFVIEHYFLITKCERIKVAYRKKLHEAFQTEYPQLNHMTEQNIADRRSGGLVWFGGALLEAETLNNICQKVERRLRQTEESQETHDIQRLDTNELEETEEARIMFNRENDESSQEGIHPEEREQEQKTNQINGTEMQSSKEFPLAEILTHEFKEAKTRWEGIPLENRIGIPKQNSKKLAELIVIFNSIILPEQLKNLTTLEEIQNILYLGALSICKCNGAKILEEYISNHQKATHRWQGRLERQISDLK</sequence>
<protein>
    <submittedName>
        <fullName evidence="3">Uncharacterized protein LOC115881143</fullName>
    </submittedName>
</protein>
<feature type="region of interest" description="Disordered" evidence="1">
    <location>
        <begin position="196"/>
        <end position="230"/>
    </location>
</feature>
<dbReference type="Proteomes" id="UP000504635">
    <property type="component" value="Unplaced"/>
</dbReference>
<feature type="region of interest" description="Disordered" evidence="1">
    <location>
        <begin position="1"/>
        <end position="81"/>
    </location>
</feature>
<feature type="compositionally biased region" description="Polar residues" evidence="1">
    <location>
        <begin position="1"/>
        <end position="14"/>
    </location>
</feature>
<reference evidence="3" key="1">
    <citation type="submission" date="2025-08" db="UniProtKB">
        <authorList>
            <consortium name="RefSeq"/>
        </authorList>
    </citation>
    <scope>IDENTIFICATION</scope>
    <source>
        <tissue evidence="3">Gonads</tissue>
    </source>
</reference>
<gene>
    <name evidence="3" type="primary">LOC115881143</name>
</gene>
<feature type="compositionally biased region" description="Basic and acidic residues" evidence="1">
    <location>
        <begin position="207"/>
        <end position="216"/>
    </location>
</feature>